<sequence>MTSMICKDSSNSSRHGMNKLATYCNIYIFPFFKNDDFFRAWMLDGE</sequence>
<organism evidence="1 2">
    <name type="scientific">Staurois parvus</name>
    <dbReference type="NCBI Taxonomy" id="386267"/>
    <lineage>
        <taxon>Eukaryota</taxon>
        <taxon>Metazoa</taxon>
        <taxon>Chordata</taxon>
        <taxon>Craniata</taxon>
        <taxon>Vertebrata</taxon>
        <taxon>Euteleostomi</taxon>
        <taxon>Amphibia</taxon>
        <taxon>Batrachia</taxon>
        <taxon>Anura</taxon>
        <taxon>Neobatrachia</taxon>
        <taxon>Ranoidea</taxon>
        <taxon>Ranidae</taxon>
        <taxon>Staurois</taxon>
    </lineage>
</organism>
<evidence type="ECO:0000313" key="1">
    <source>
        <dbReference type="EMBL" id="CAI9610678.1"/>
    </source>
</evidence>
<dbReference type="Proteomes" id="UP001162483">
    <property type="component" value="Unassembled WGS sequence"/>
</dbReference>
<evidence type="ECO:0000313" key="2">
    <source>
        <dbReference type="Proteomes" id="UP001162483"/>
    </source>
</evidence>
<name>A0ABN9GMK2_9NEOB</name>
<keyword evidence="2" id="KW-1185">Reference proteome</keyword>
<reference evidence="1" key="1">
    <citation type="submission" date="2023-05" db="EMBL/GenBank/DDBJ databases">
        <authorList>
            <person name="Stuckert A."/>
        </authorList>
    </citation>
    <scope>NUCLEOTIDE SEQUENCE</scope>
</reference>
<accession>A0ABN9GMK2</accession>
<gene>
    <name evidence="1" type="ORF">SPARVUS_LOCUS14444129</name>
</gene>
<proteinExistence type="predicted"/>
<comment type="caution">
    <text evidence="1">The sequence shown here is derived from an EMBL/GenBank/DDBJ whole genome shotgun (WGS) entry which is preliminary data.</text>
</comment>
<dbReference type="EMBL" id="CATNWA010019006">
    <property type="protein sequence ID" value="CAI9610678.1"/>
    <property type="molecule type" value="Genomic_DNA"/>
</dbReference>
<protein>
    <submittedName>
        <fullName evidence="1">Uncharacterized protein</fullName>
    </submittedName>
</protein>